<dbReference type="RefSeq" id="WP_344909170.1">
    <property type="nucleotide sequence ID" value="NZ_BAABDL010000001.1"/>
</dbReference>
<evidence type="ECO:0000259" key="1">
    <source>
        <dbReference type="Pfam" id="PF13408"/>
    </source>
</evidence>
<dbReference type="InterPro" id="IPR025827">
    <property type="entry name" value="Zn_ribbon_recom_dom"/>
</dbReference>
<dbReference type="Proteomes" id="UP001501734">
    <property type="component" value="Unassembled WGS sequence"/>
</dbReference>
<protein>
    <recommendedName>
        <fullName evidence="1">Recombinase zinc beta ribbon domain-containing protein</fullName>
    </recommendedName>
</protein>
<keyword evidence="3" id="KW-1185">Reference proteome</keyword>
<dbReference type="Pfam" id="PF13408">
    <property type="entry name" value="Zn_ribbon_recom"/>
    <property type="match status" value="1"/>
</dbReference>
<sequence>MYYIEDNHDAIIKKDKRDKVQEFIQDNSRAKQRKKPHNREEFYKLFECGVCGCPIIHIPGHGGVEKHYWRCRAATMKNHSDNCNEKGIREENIEHTFMTMLLEMRKSEKLTELVNEALEDIDLNPYELK</sequence>
<reference evidence="3" key="1">
    <citation type="journal article" date="2019" name="Int. J. Syst. Evol. Microbiol.">
        <title>The Global Catalogue of Microorganisms (GCM) 10K type strain sequencing project: providing services to taxonomists for standard genome sequencing and annotation.</title>
        <authorList>
            <consortium name="The Broad Institute Genomics Platform"/>
            <consortium name="The Broad Institute Genome Sequencing Center for Infectious Disease"/>
            <person name="Wu L."/>
            <person name="Ma J."/>
        </authorList>
    </citation>
    <scope>NUCLEOTIDE SEQUENCE [LARGE SCALE GENOMIC DNA]</scope>
    <source>
        <strain evidence="3">JCM 17250</strain>
    </source>
</reference>
<organism evidence="2 3">
    <name type="scientific">Amphibacillus indicireducens</name>
    <dbReference type="NCBI Taxonomy" id="1076330"/>
    <lineage>
        <taxon>Bacteria</taxon>
        <taxon>Bacillati</taxon>
        <taxon>Bacillota</taxon>
        <taxon>Bacilli</taxon>
        <taxon>Bacillales</taxon>
        <taxon>Bacillaceae</taxon>
        <taxon>Amphibacillus</taxon>
    </lineage>
</organism>
<evidence type="ECO:0000313" key="2">
    <source>
        <dbReference type="EMBL" id="GAA4056615.1"/>
    </source>
</evidence>
<accession>A0ABP7V093</accession>
<gene>
    <name evidence="2" type="ORF">GCM10022410_00050</name>
</gene>
<feature type="domain" description="Recombinase zinc beta ribbon" evidence="1">
    <location>
        <begin position="45"/>
        <end position="101"/>
    </location>
</feature>
<comment type="caution">
    <text evidence="2">The sequence shown here is derived from an EMBL/GenBank/DDBJ whole genome shotgun (WGS) entry which is preliminary data.</text>
</comment>
<evidence type="ECO:0000313" key="3">
    <source>
        <dbReference type="Proteomes" id="UP001501734"/>
    </source>
</evidence>
<name>A0ABP7V093_9BACI</name>
<dbReference type="EMBL" id="BAABDL010000001">
    <property type="protein sequence ID" value="GAA4056615.1"/>
    <property type="molecule type" value="Genomic_DNA"/>
</dbReference>
<proteinExistence type="predicted"/>